<dbReference type="Proteomes" id="UP000007880">
    <property type="component" value="Chromosome"/>
</dbReference>
<feature type="signal peptide" evidence="1">
    <location>
        <begin position="1"/>
        <end position="24"/>
    </location>
</feature>
<name>I0I5Y8_CALAS</name>
<dbReference type="HOGENOM" id="CLU_366304_0_0_0"/>
<accession>I0I5Y8</accession>
<gene>
    <name evidence="2" type="ordered locus">CLDAP_26360</name>
</gene>
<dbReference type="eggNOG" id="COG5295">
    <property type="taxonomic scope" value="Bacteria"/>
</dbReference>
<dbReference type="eggNOG" id="COG5276">
    <property type="taxonomic scope" value="Bacteria"/>
</dbReference>
<dbReference type="KEGG" id="cap:CLDAP_26360"/>
<feature type="chain" id="PRO_5003628544" description="Peptidase S74 domain-containing protein" evidence="1">
    <location>
        <begin position="25"/>
        <end position="613"/>
    </location>
</feature>
<evidence type="ECO:0008006" key="4">
    <source>
        <dbReference type="Google" id="ProtNLM"/>
    </source>
</evidence>
<evidence type="ECO:0000256" key="1">
    <source>
        <dbReference type="SAM" id="SignalP"/>
    </source>
</evidence>
<proteinExistence type="predicted"/>
<dbReference type="STRING" id="926550.CLDAP_26360"/>
<evidence type="ECO:0000313" key="3">
    <source>
        <dbReference type="Proteomes" id="UP000007880"/>
    </source>
</evidence>
<dbReference type="AlphaFoldDB" id="I0I5Y8"/>
<keyword evidence="1" id="KW-0732">Signal</keyword>
<dbReference type="PATRIC" id="fig|926550.5.peg.2871"/>
<reference evidence="2 3" key="1">
    <citation type="submission" date="2012-02" db="EMBL/GenBank/DDBJ databases">
        <title>Complete genome sequence of Caldilinea aerophila DSM 14535 (= NBRC 102666).</title>
        <authorList>
            <person name="Oguchi A."/>
            <person name="Hosoyama A."/>
            <person name="Sekine M."/>
            <person name="Fukai R."/>
            <person name="Kato Y."/>
            <person name="Nakamura S."/>
            <person name="Hanada S."/>
            <person name="Yamazaki S."/>
            <person name="Fujita N."/>
        </authorList>
    </citation>
    <scope>NUCLEOTIDE SEQUENCE [LARGE SCALE GENOMIC DNA]</scope>
    <source>
        <strain evidence="3">DSM 14535 / JCM 11387 / NBRC 104270 / STL-6-O1</strain>
    </source>
</reference>
<dbReference type="EMBL" id="AP012337">
    <property type="protein sequence ID" value="BAM00676.1"/>
    <property type="molecule type" value="Genomic_DNA"/>
</dbReference>
<organism evidence="2 3">
    <name type="scientific">Caldilinea aerophila (strain DSM 14535 / JCM 11387 / NBRC 104270 / STL-6-O1)</name>
    <dbReference type="NCBI Taxonomy" id="926550"/>
    <lineage>
        <taxon>Bacteria</taxon>
        <taxon>Bacillati</taxon>
        <taxon>Chloroflexota</taxon>
        <taxon>Caldilineae</taxon>
        <taxon>Caldilineales</taxon>
        <taxon>Caldilineaceae</taxon>
        <taxon>Caldilinea</taxon>
    </lineage>
</organism>
<keyword evidence="3" id="KW-1185">Reference proteome</keyword>
<evidence type="ECO:0000313" key="2">
    <source>
        <dbReference type="EMBL" id="BAM00676.1"/>
    </source>
</evidence>
<sequence length="613" mass="62613">MAGAITIAVGALLFVLTAPQSSSGAPGRAPAVESAAITPLISYQGRLLNPTSGVPQNGTFTFVFRLYNVAEGGAALWTETKDIAVSNGLFSTLLGDVTALPTSIFDGQNLWLGVKVGTDAEATPRQRIAAVAYALYSDNADRLDGQDSTAFAAAGHIHDDRYYTEAESDARFVNATGDAMSGSAATPVLSVTQTGAGVSGYFTSTASYGVVGETASSAVGIAGVRGTAGQPGTTINGKYGVLGQSDTGRGVTGVSRDSNGLYGWSTSTWAVRGEGEWGGVYALSFGAGSDAIRGENTATSGASWGVVGTSASPTGRGVAGFNSATTGTAEGIYGSSSSTSGRGVSGYAGATTGATYGVYGQNASTNGGAGVRGDSPYVGVWGSATSTTGTNWGVYGSTVSASGYGGYFSAPSGGVAGRFVGNVQIAGTLSKSSGSFKIDHPLDPMNKYLYHSFVESPDMMNVYNGNVTLDESGAAWVELPAYFEALNRDVRYQLTPIGGPGPNLYIAQEVQGNRFRIAGGAPGLRVSWQVTGIRQDAYAQANPIVVEVDKPVEERGTLLHPEAHGLDHSYSLDARLHNTPFNQASMQDVGVAAAEAQKAANAAAQAVPQAIRR</sequence>
<protein>
    <recommendedName>
        <fullName evidence="4">Peptidase S74 domain-containing protein</fullName>
    </recommendedName>
</protein>